<dbReference type="RefSeq" id="WP_173122371.1">
    <property type="nucleotide sequence ID" value="NZ_JABRWJ010000003.1"/>
</dbReference>
<reference evidence="1 2" key="1">
    <citation type="submission" date="2020-05" db="EMBL/GenBank/DDBJ databases">
        <title>Aquincola sp. isolate from soil.</title>
        <authorList>
            <person name="Han J."/>
            <person name="Kim D.-U."/>
        </authorList>
    </citation>
    <scope>NUCLEOTIDE SEQUENCE [LARGE SCALE GENOMIC DNA]</scope>
    <source>
        <strain evidence="1 2">S2</strain>
    </source>
</reference>
<keyword evidence="2" id="KW-1185">Reference proteome</keyword>
<dbReference type="EMBL" id="JABRWJ010000003">
    <property type="protein sequence ID" value="NRF67242.1"/>
    <property type="molecule type" value="Genomic_DNA"/>
</dbReference>
<evidence type="ECO:0000313" key="2">
    <source>
        <dbReference type="Proteomes" id="UP000737171"/>
    </source>
</evidence>
<gene>
    <name evidence="1" type="ORF">HLB44_09630</name>
</gene>
<name>A0ABX2EF51_9BURK</name>
<proteinExistence type="predicted"/>
<protein>
    <submittedName>
        <fullName evidence="1">Uncharacterized protein</fullName>
    </submittedName>
</protein>
<evidence type="ECO:0000313" key="1">
    <source>
        <dbReference type="EMBL" id="NRF67242.1"/>
    </source>
</evidence>
<accession>A0ABX2EF51</accession>
<organism evidence="1 2">
    <name type="scientific">Pseudaquabacterium terrae</name>
    <dbReference type="NCBI Taxonomy" id="2732868"/>
    <lineage>
        <taxon>Bacteria</taxon>
        <taxon>Pseudomonadati</taxon>
        <taxon>Pseudomonadota</taxon>
        <taxon>Betaproteobacteria</taxon>
        <taxon>Burkholderiales</taxon>
        <taxon>Sphaerotilaceae</taxon>
        <taxon>Pseudaquabacterium</taxon>
    </lineage>
</organism>
<comment type="caution">
    <text evidence="1">The sequence shown here is derived from an EMBL/GenBank/DDBJ whole genome shotgun (WGS) entry which is preliminary data.</text>
</comment>
<sequence length="205" mass="20915">MGLFDSIVGGVSNLVGAAASAATAAASIAFPPLGIATALGNLVQQGIGQALGAAVQTLTQVAGMPKFIASEVSDLIGKVLDKVLQPSDKGCDQRVQDCCGNDYNNFVENFCGSIIKNAIEEMNGGKGKGGGSWFEALAKALGKALDEQAGEVSKLSDAIQGQDAKDNPSGFTDLQAASQRMSFMMSAADQVLKTLGEGLATLARK</sequence>
<dbReference type="Proteomes" id="UP000737171">
    <property type="component" value="Unassembled WGS sequence"/>
</dbReference>